<sequence>MFSAGQSVLHFSSRVYLSSLAIQVFSIIQIFNQRSIPFSLKKIFYLFSLFFFGISPVLQFYHRTALFGAREITENEYFYFNLLIFFILILFQLLYTQFQKLRLTKNDMRISRIFSIHGKPDIKQVLTLIAFSLLSFFLVFKANSFSFFSLLIRGGEMKELSSNSSTTTLIIFRFFQPISMMCLLYYISSKSKNFLVYFILTLLTLLTCFPLSMARFAAAAMYIPLMLLIFPFFKKKNVFSLVFILGLLVVFPFLNNFRYFGSSEFKYGFNFEMFTEGHFDSYQNFALIVFDNIITGGRQLLGVFFFWVPRSIWPAKPIGSGAFIADKMGFFFDNVSCNYFAEGYINFGFFGILLFIFLLAFFTAKMDKLYWKVISNDKNNFFKVIYFVLLGMLFFMLRGDLMSSFAYTVGFILAILIVNKIGSLKVK</sequence>
<dbReference type="Pfam" id="PF14296">
    <property type="entry name" value="O-ag_pol_Wzy"/>
    <property type="match status" value="1"/>
</dbReference>
<keyword evidence="1" id="KW-0472">Membrane</keyword>
<keyword evidence="3" id="KW-1185">Reference proteome</keyword>
<feature type="transmembrane region" description="Helical" evidence="1">
    <location>
        <begin position="238"/>
        <end position="257"/>
    </location>
</feature>
<evidence type="ECO:0000256" key="1">
    <source>
        <dbReference type="SAM" id="Phobius"/>
    </source>
</evidence>
<dbReference type="InterPro" id="IPR029468">
    <property type="entry name" value="O-ag_pol_Wzy"/>
</dbReference>
<protein>
    <submittedName>
        <fullName evidence="2">Oligosaccharide repeat unit polymerase</fullName>
    </submittedName>
</protein>
<evidence type="ECO:0000313" key="2">
    <source>
        <dbReference type="EMBL" id="SCD20210.1"/>
    </source>
</evidence>
<name>A0A1R3SZ76_9BACT</name>
<feature type="transmembrane region" description="Helical" evidence="1">
    <location>
        <begin position="15"/>
        <end position="31"/>
    </location>
</feature>
<feature type="transmembrane region" description="Helical" evidence="1">
    <location>
        <begin position="77"/>
        <end position="95"/>
    </location>
</feature>
<feature type="transmembrane region" description="Helical" evidence="1">
    <location>
        <begin position="168"/>
        <end position="187"/>
    </location>
</feature>
<organism evidence="2 3">
    <name type="scientific">Proteiniphilum saccharofermentans</name>
    <dbReference type="NCBI Taxonomy" id="1642647"/>
    <lineage>
        <taxon>Bacteria</taxon>
        <taxon>Pseudomonadati</taxon>
        <taxon>Bacteroidota</taxon>
        <taxon>Bacteroidia</taxon>
        <taxon>Bacteroidales</taxon>
        <taxon>Dysgonomonadaceae</taxon>
        <taxon>Proteiniphilum</taxon>
    </lineage>
</organism>
<feature type="transmembrane region" description="Helical" evidence="1">
    <location>
        <begin position="404"/>
        <end position="422"/>
    </location>
</feature>
<feature type="transmembrane region" description="Helical" evidence="1">
    <location>
        <begin position="194"/>
        <end position="218"/>
    </location>
</feature>
<dbReference type="STRING" id="1642647.PSM36_1388"/>
<dbReference type="NCBIfam" id="TIGR04370">
    <property type="entry name" value="glyco_rpt_poly"/>
    <property type="match status" value="1"/>
</dbReference>
<gene>
    <name evidence="2" type="ORF">PSM36_1388</name>
</gene>
<feature type="transmembrane region" description="Helical" evidence="1">
    <location>
        <begin position="43"/>
        <end position="62"/>
    </location>
</feature>
<proteinExistence type="predicted"/>
<feature type="transmembrane region" description="Helical" evidence="1">
    <location>
        <begin position="343"/>
        <end position="361"/>
    </location>
</feature>
<keyword evidence="1" id="KW-0812">Transmembrane</keyword>
<dbReference type="KEGG" id="psac:PSM36_1388"/>
<feature type="transmembrane region" description="Helical" evidence="1">
    <location>
        <begin position="125"/>
        <end position="148"/>
    </location>
</feature>
<dbReference type="EMBL" id="LT605205">
    <property type="protein sequence ID" value="SCD20210.1"/>
    <property type="molecule type" value="Genomic_DNA"/>
</dbReference>
<reference evidence="2 3" key="1">
    <citation type="submission" date="2016-08" db="EMBL/GenBank/DDBJ databases">
        <authorList>
            <person name="Seilhamer J.J."/>
        </authorList>
    </citation>
    <scope>NUCLEOTIDE SEQUENCE [LARGE SCALE GENOMIC DNA]</scope>
    <source>
        <strain evidence="2">M3/6</strain>
    </source>
</reference>
<accession>A0A1R3SZ76</accession>
<feature type="transmembrane region" description="Helical" evidence="1">
    <location>
        <begin position="381"/>
        <end position="398"/>
    </location>
</feature>
<dbReference type="AlphaFoldDB" id="A0A1R3SZ76"/>
<evidence type="ECO:0000313" key="3">
    <source>
        <dbReference type="Proteomes" id="UP000187464"/>
    </source>
</evidence>
<keyword evidence="1" id="KW-1133">Transmembrane helix</keyword>
<dbReference type="Proteomes" id="UP000187464">
    <property type="component" value="Chromosome I"/>
</dbReference>